<dbReference type="AlphaFoldDB" id="A0A1I8AX28"/>
<feature type="transmembrane region" description="Helical" evidence="11">
    <location>
        <begin position="545"/>
        <end position="576"/>
    </location>
</feature>
<evidence type="ECO:0000256" key="2">
    <source>
        <dbReference type="ARBA" id="ARBA00007589"/>
    </source>
</evidence>
<dbReference type="InterPro" id="IPR001453">
    <property type="entry name" value="MoaB/Mog_dom"/>
</dbReference>
<proteinExistence type="inferred from homology"/>
<comment type="subcellular location">
    <subcellularLocation>
        <location evidence="1">Membrane</location>
        <topology evidence="1">Multi-pass membrane protein</topology>
    </subcellularLocation>
</comment>
<dbReference type="Proteomes" id="UP000095287">
    <property type="component" value="Unplaced"/>
</dbReference>
<feature type="region of interest" description="Disordered" evidence="10">
    <location>
        <begin position="395"/>
        <end position="424"/>
    </location>
</feature>
<feature type="transmembrane region" description="Helical" evidence="11">
    <location>
        <begin position="621"/>
        <end position="639"/>
    </location>
</feature>
<dbReference type="InterPro" id="IPR001650">
    <property type="entry name" value="Helicase_C-like"/>
</dbReference>
<dbReference type="PROSITE" id="PS51192">
    <property type="entry name" value="HELICASE_ATP_BIND_1"/>
    <property type="match status" value="1"/>
</dbReference>
<dbReference type="InterPro" id="IPR000629">
    <property type="entry name" value="RNA-helicase_DEAD-box_CS"/>
</dbReference>
<evidence type="ECO:0000256" key="6">
    <source>
        <dbReference type="ARBA" id="ARBA00022806"/>
    </source>
</evidence>
<feature type="domain" description="Helicase C-terminal" evidence="14">
    <location>
        <begin position="254"/>
        <end position="399"/>
    </location>
</feature>
<dbReference type="PANTHER" id="PTHR47959:SF13">
    <property type="entry name" value="ATP-DEPENDENT RNA HELICASE RHLE"/>
    <property type="match status" value="1"/>
</dbReference>
<evidence type="ECO:0000259" key="13">
    <source>
        <dbReference type="PROSITE" id="PS51192"/>
    </source>
</evidence>
<evidence type="ECO:0000256" key="7">
    <source>
        <dbReference type="ARBA" id="ARBA00022840"/>
    </source>
</evidence>
<evidence type="ECO:0000256" key="1">
    <source>
        <dbReference type="ARBA" id="ARBA00004141"/>
    </source>
</evidence>
<feature type="signal peptide" evidence="12">
    <location>
        <begin position="1"/>
        <end position="19"/>
    </location>
</feature>
<evidence type="ECO:0000313" key="16">
    <source>
        <dbReference type="WBParaSite" id="L893_g9839.t1"/>
    </source>
</evidence>
<evidence type="ECO:0000256" key="10">
    <source>
        <dbReference type="SAM" id="MobiDB-lite"/>
    </source>
</evidence>
<keyword evidence="7" id="KW-0067">ATP-binding</keyword>
<accession>A0A1I8AX28</accession>
<keyword evidence="6" id="KW-0347">Helicase</keyword>
<feature type="transmembrane region" description="Helical" evidence="11">
    <location>
        <begin position="597"/>
        <end position="615"/>
    </location>
</feature>
<evidence type="ECO:0000256" key="4">
    <source>
        <dbReference type="ARBA" id="ARBA00022741"/>
    </source>
</evidence>
<dbReference type="GO" id="GO:0003676">
    <property type="term" value="F:nucleic acid binding"/>
    <property type="evidence" value="ECO:0007669"/>
    <property type="project" value="InterPro"/>
</dbReference>
<dbReference type="SMART" id="SM00852">
    <property type="entry name" value="MoCF_biosynth"/>
    <property type="match status" value="1"/>
</dbReference>
<evidence type="ECO:0000256" key="12">
    <source>
        <dbReference type="SAM" id="SignalP"/>
    </source>
</evidence>
<dbReference type="GO" id="GO:0043186">
    <property type="term" value="C:P granule"/>
    <property type="evidence" value="ECO:0007669"/>
    <property type="project" value="UniProtKB-ARBA"/>
</dbReference>
<evidence type="ECO:0000256" key="3">
    <source>
        <dbReference type="ARBA" id="ARBA00022692"/>
    </source>
</evidence>
<keyword evidence="3 11" id="KW-0812">Transmembrane</keyword>
<reference evidence="16" key="1">
    <citation type="submission" date="2016-11" db="UniProtKB">
        <authorList>
            <consortium name="WormBaseParasite"/>
        </authorList>
    </citation>
    <scope>IDENTIFICATION</scope>
</reference>
<dbReference type="SUPFAM" id="SSF53218">
    <property type="entry name" value="Molybdenum cofactor biosynthesis proteins"/>
    <property type="match status" value="1"/>
</dbReference>
<dbReference type="SUPFAM" id="SSF52540">
    <property type="entry name" value="P-loop containing nucleoside triphosphate hydrolases"/>
    <property type="match status" value="1"/>
</dbReference>
<dbReference type="Gene3D" id="3.40.980.10">
    <property type="entry name" value="MoaB/Mog-like domain"/>
    <property type="match status" value="1"/>
</dbReference>
<protein>
    <submittedName>
        <fullName evidence="16">RNA helicase</fullName>
    </submittedName>
</protein>
<dbReference type="Pfam" id="PF00994">
    <property type="entry name" value="MoCF_biosynth"/>
    <property type="match status" value="1"/>
</dbReference>
<dbReference type="PANTHER" id="PTHR47959">
    <property type="entry name" value="ATP-DEPENDENT RNA HELICASE RHLE-RELATED"/>
    <property type="match status" value="1"/>
</dbReference>
<dbReference type="InterPro" id="IPR027417">
    <property type="entry name" value="P-loop_NTPase"/>
</dbReference>
<keyword evidence="4" id="KW-0547">Nucleotide-binding</keyword>
<dbReference type="InterPro" id="IPR014001">
    <property type="entry name" value="Helicase_ATP-bd"/>
</dbReference>
<dbReference type="PROSITE" id="PS00039">
    <property type="entry name" value="DEAD_ATP_HELICASE"/>
    <property type="match status" value="1"/>
</dbReference>
<feature type="region of interest" description="Disordered" evidence="10">
    <location>
        <begin position="436"/>
        <end position="456"/>
    </location>
</feature>
<feature type="chain" id="PRO_5009315201" evidence="12">
    <location>
        <begin position="20"/>
        <end position="971"/>
    </location>
</feature>
<evidence type="ECO:0000256" key="9">
    <source>
        <dbReference type="ARBA" id="ARBA00023136"/>
    </source>
</evidence>
<dbReference type="Pfam" id="PF07264">
    <property type="entry name" value="EI24"/>
    <property type="match status" value="1"/>
</dbReference>
<organism evidence="15 16">
    <name type="scientific">Steinernema glaseri</name>
    <dbReference type="NCBI Taxonomy" id="37863"/>
    <lineage>
        <taxon>Eukaryota</taxon>
        <taxon>Metazoa</taxon>
        <taxon>Ecdysozoa</taxon>
        <taxon>Nematoda</taxon>
        <taxon>Chromadorea</taxon>
        <taxon>Rhabditida</taxon>
        <taxon>Tylenchina</taxon>
        <taxon>Panagrolaimomorpha</taxon>
        <taxon>Strongyloidoidea</taxon>
        <taxon>Steinernematidae</taxon>
        <taxon>Steinernema</taxon>
    </lineage>
</organism>
<keyword evidence="15" id="KW-1185">Reference proteome</keyword>
<name>A0A1I8AX28_9BILA</name>
<evidence type="ECO:0000256" key="5">
    <source>
        <dbReference type="ARBA" id="ARBA00022801"/>
    </source>
</evidence>
<dbReference type="PROSITE" id="PS51194">
    <property type="entry name" value="HELICASE_CTER"/>
    <property type="match status" value="1"/>
</dbReference>
<dbReference type="Pfam" id="PF00271">
    <property type="entry name" value="Helicase_C"/>
    <property type="match status" value="1"/>
</dbReference>
<dbReference type="GO" id="GO:0005829">
    <property type="term" value="C:cytosol"/>
    <property type="evidence" value="ECO:0007669"/>
    <property type="project" value="TreeGrafter"/>
</dbReference>
<evidence type="ECO:0000259" key="14">
    <source>
        <dbReference type="PROSITE" id="PS51194"/>
    </source>
</evidence>
<dbReference type="CDD" id="cd00885">
    <property type="entry name" value="cinA"/>
    <property type="match status" value="1"/>
</dbReference>
<dbReference type="InterPro" id="IPR044742">
    <property type="entry name" value="DEAD/DEAH_RhlB"/>
</dbReference>
<evidence type="ECO:0000256" key="8">
    <source>
        <dbReference type="ARBA" id="ARBA00022989"/>
    </source>
</evidence>
<sequence length="971" mass="106134">MIAALAAIIIPELLPWAYGDTPRLDIKALASLVAVLVFIRTRNAVWAEAIPVVLAGRDVMGAAQTGTGKTAAFSLPILNRLMAHATTSASPARHPVRALVLTPTRELADQVAESIALYSKSVPLRSTVVFGGVDIGPQKEALRRGVEIVIATPGRLLDHIDQRTINLSQVSILVLDEADRMLDMGFLPDLDRIVSLLPKNRQGLLFSATFSKEIRKLARNFLNDPVEIEVAARNATASTVTQVVYPMSADEKRRAVAHLIKTKKLTQTIVFSNTKIGAGQLARYLEREGIKAESIHGNKSQLERMKVLDAFKSGTVDVLVATDVAARGLDVAGMPCVINVDLPYNAEDYVHRIGRTGRAGASGEAIALMAPDEEHLLQEIEKLIGTAVPRLKLDLPSAASSSRSGSNRHERGERRSYQPNTPPVDEFFLKPYEPSTAAAPKPAVTTPSSTTRKRSTKRSDCVYDTRVIDFASQELYVRIFVCPLAIGPCWWMGQYFHRLQALFGVAISAAHAGGLGHAFPDHVCGSDSAELAALDTYPELVAGVYLAPLLALGILLPLAGVLGLIIAAVLVMPLVLGHLQQKDYPDVIKQGHNATAYSVWNAVWVGTLFVVGWLVTLPLWIFPPFALILPVLWWVFALTRMLRVDSLVEHANVQERKYLWSRLNSQYWLIGLIFALLNLIPPAWLVLPVFSALPRLLLRLLTMTTKDQAIIRLIIIGDEILSGRRYDKHFSKLIELLGARGLQLGGAQIIPDDLDTIAATLERSFATSDIVFCCGGIGATPDDQTRQAAAKALGVELKLHPEAAALITERCAENERNGVGSADMSLPENQQRLQMGMFPEGAEIVPNSYNKIPGFFIRNHTFMPGFPVMAWPMMEWTLDTRYQALHHLAHRVEHSFLAFNLPESRITPAMEHVELNWPGVKAFSLPSVGESGGQPHIDLGVKGEPEPAAEALAYLRQQVLDLGGSLSPALK</sequence>
<dbReference type="GO" id="GO:0005524">
    <property type="term" value="F:ATP binding"/>
    <property type="evidence" value="ECO:0007669"/>
    <property type="project" value="UniProtKB-KW"/>
</dbReference>
<dbReference type="SMART" id="SM00487">
    <property type="entry name" value="DEXDc"/>
    <property type="match status" value="1"/>
</dbReference>
<dbReference type="SMART" id="SM00490">
    <property type="entry name" value="HELICc"/>
    <property type="match status" value="1"/>
</dbReference>
<feature type="compositionally biased region" description="Low complexity" evidence="10">
    <location>
        <begin position="436"/>
        <end position="450"/>
    </location>
</feature>
<comment type="similarity">
    <text evidence="2">In the N-terminal section; belongs to the MoaB/Mog family.</text>
</comment>
<dbReference type="InterPro" id="IPR011545">
    <property type="entry name" value="DEAD/DEAH_box_helicase_dom"/>
</dbReference>
<feature type="domain" description="Helicase ATP-binding" evidence="13">
    <location>
        <begin position="50"/>
        <end position="228"/>
    </location>
</feature>
<dbReference type="InterPro" id="IPR050079">
    <property type="entry name" value="DEAD_box_RNA_helicase"/>
</dbReference>
<evidence type="ECO:0000313" key="15">
    <source>
        <dbReference type="Proteomes" id="UP000095287"/>
    </source>
</evidence>
<keyword evidence="8 11" id="KW-1133">Transmembrane helix</keyword>
<feature type="compositionally biased region" description="Basic and acidic residues" evidence="10">
    <location>
        <begin position="407"/>
        <end position="416"/>
    </location>
</feature>
<dbReference type="CDD" id="cd00268">
    <property type="entry name" value="DEADc"/>
    <property type="match status" value="1"/>
</dbReference>
<keyword evidence="5" id="KW-0378">Hydrolase</keyword>
<dbReference type="InterPro" id="IPR059112">
    <property type="entry name" value="CysZ/EI24"/>
</dbReference>
<keyword evidence="9 11" id="KW-0472">Membrane</keyword>
<dbReference type="CDD" id="cd18787">
    <property type="entry name" value="SF2_C_DEAD"/>
    <property type="match status" value="1"/>
</dbReference>
<keyword evidence="12" id="KW-0732">Signal</keyword>
<dbReference type="Pfam" id="PF00270">
    <property type="entry name" value="DEAD"/>
    <property type="match status" value="1"/>
</dbReference>
<dbReference type="WBParaSite" id="L893_g9839.t1">
    <property type="protein sequence ID" value="L893_g9839.t1"/>
    <property type="gene ID" value="L893_g9839"/>
</dbReference>
<dbReference type="GO" id="GO:0003724">
    <property type="term" value="F:RNA helicase activity"/>
    <property type="evidence" value="ECO:0007669"/>
    <property type="project" value="TreeGrafter"/>
</dbReference>
<feature type="transmembrane region" description="Helical" evidence="11">
    <location>
        <begin position="667"/>
        <end position="690"/>
    </location>
</feature>
<dbReference type="InterPro" id="IPR036425">
    <property type="entry name" value="MoaB/Mog-like_dom_sf"/>
</dbReference>
<evidence type="ECO:0000256" key="11">
    <source>
        <dbReference type="SAM" id="Phobius"/>
    </source>
</evidence>
<dbReference type="GO" id="GO:0016787">
    <property type="term" value="F:hydrolase activity"/>
    <property type="evidence" value="ECO:0007669"/>
    <property type="project" value="UniProtKB-KW"/>
</dbReference>
<dbReference type="Gene3D" id="3.40.50.300">
    <property type="entry name" value="P-loop containing nucleotide triphosphate hydrolases"/>
    <property type="match status" value="2"/>
</dbReference>